<dbReference type="InterPro" id="IPR010982">
    <property type="entry name" value="Lambda_DNA-bd_dom_sf"/>
</dbReference>
<dbReference type="PROSITE" id="PS50943">
    <property type="entry name" value="HTH_CROC1"/>
    <property type="match status" value="1"/>
</dbReference>
<dbReference type="Gene3D" id="1.10.260.40">
    <property type="entry name" value="lambda repressor-like DNA-binding domains"/>
    <property type="match status" value="1"/>
</dbReference>
<dbReference type="SUPFAM" id="SSF47413">
    <property type="entry name" value="lambda repressor-like DNA-binding domains"/>
    <property type="match status" value="1"/>
</dbReference>
<organism evidence="3 4">
    <name type="scientific">Sphaerisporangium dianthi</name>
    <dbReference type="NCBI Taxonomy" id="1436120"/>
    <lineage>
        <taxon>Bacteria</taxon>
        <taxon>Bacillati</taxon>
        <taxon>Actinomycetota</taxon>
        <taxon>Actinomycetes</taxon>
        <taxon>Streptosporangiales</taxon>
        <taxon>Streptosporangiaceae</taxon>
        <taxon>Sphaerisporangium</taxon>
    </lineage>
</organism>
<dbReference type="SMART" id="SM00530">
    <property type="entry name" value="HTH_XRE"/>
    <property type="match status" value="1"/>
</dbReference>
<feature type="domain" description="HTH cro/C1-type" evidence="2">
    <location>
        <begin position="100"/>
        <end position="156"/>
    </location>
</feature>
<feature type="region of interest" description="Disordered" evidence="1">
    <location>
        <begin position="19"/>
        <end position="38"/>
    </location>
</feature>
<dbReference type="Pfam" id="PF01381">
    <property type="entry name" value="HTH_3"/>
    <property type="match status" value="1"/>
</dbReference>
<evidence type="ECO:0000256" key="1">
    <source>
        <dbReference type="SAM" id="MobiDB-lite"/>
    </source>
</evidence>
<comment type="caution">
    <text evidence="3">The sequence shown here is derived from an EMBL/GenBank/DDBJ whole genome shotgun (WGS) entry which is preliminary data.</text>
</comment>
<dbReference type="CDD" id="cd00093">
    <property type="entry name" value="HTH_XRE"/>
    <property type="match status" value="1"/>
</dbReference>
<evidence type="ECO:0000259" key="2">
    <source>
        <dbReference type="PROSITE" id="PS50943"/>
    </source>
</evidence>
<name>A0ABV9CE54_9ACTN</name>
<evidence type="ECO:0000313" key="4">
    <source>
        <dbReference type="Proteomes" id="UP001596004"/>
    </source>
</evidence>
<protein>
    <submittedName>
        <fullName evidence="3">Helix-turn-helix transcriptional regulator</fullName>
    </submittedName>
</protein>
<sequence length="357" mass="39591">MRSAYVRVISARACRAQERQAGPHAGLDGPDYSAEQPAIRNGDSRFASHSQSGEPLSHGLRLRSMMPVTHRAPRGKGSVVIVPLEPYPSVSPSLQFGTELRKFRLSVGLTQRQLCGAVHLSISQLSMIENGHRPPTMDLAQRVDEALGIGSTLTGFLDRLNRAAAQLPHWFRPWLDYEREAEALHIWELSMVPGLLQVEGYARGLIANEPCATPEQVEERIHARLDRQKILQGSMPPMLWGVLDESVLHRAVGGPDVMSDQLHHLLEWGESKRVSLQVLPYAAYGTVGLLGSFMVADMPGHPASVAYIDSQSTEDRVSDRTAEVRGLAFRHGVIRADALPRRESLDMIKESLRRWTT</sequence>
<dbReference type="InterPro" id="IPR001387">
    <property type="entry name" value="Cro/C1-type_HTH"/>
</dbReference>
<dbReference type="EMBL" id="JBHSFP010000005">
    <property type="protein sequence ID" value="MFC4531136.1"/>
    <property type="molecule type" value="Genomic_DNA"/>
</dbReference>
<dbReference type="Pfam" id="PF19054">
    <property type="entry name" value="DUF5753"/>
    <property type="match status" value="1"/>
</dbReference>
<reference evidence="4" key="1">
    <citation type="journal article" date="2019" name="Int. J. Syst. Evol. Microbiol.">
        <title>The Global Catalogue of Microorganisms (GCM) 10K type strain sequencing project: providing services to taxonomists for standard genome sequencing and annotation.</title>
        <authorList>
            <consortium name="The Broad Institute Genomics Platform"/>
            <consortium name="The Broad Institute Genome Sequencing Center for Infectious Disease"/>
            <person name="Wu L."/>
            <person name="Ma J."/>
        </authorList>
    </citation>
    <scope>NUCLEOTIDE SEQUENCE [LARGE SCALE GENOMIC DNA]</scope>
    <source>
        <strain evidence="4">CGMCC 4.7132</strain>
    </source>
</reference>
<dbReference type="Proteomes" id="UP001596004">
    <property type="component" value="Unassembled WGS sequence"/>
</dbReference>
<dbReference type="InterPro" id="IPR043917">
    <property type="entry name" value="DUF5753"/>
</dbReference>
<accession>A0ABV9CE54</accession>
<evidence type="ECO:0000313" key="3">
    <source>
        <dbReference type="EMBL" id="MFC4531136.1"/>
    </source>
</evidence>
<gene>
    <name evidence="3" type="ORF">ACFO60_10215</name>
</gene>
<proteinExistence type="predicted"/>
<feature type="region of interest" description="Disordered" evidence="1">
    <location>
        <begin position="43"/>
        <end position="62"/>
    </location>
</feature>
<keyword evidence="4" id="KW-1185">Reference proteome</keyword>